<evidence type="ECO:0000313" key="6">
    <source>
        <dbReference type="EMBL" id="CCC67806.1"/>
    </source>
</evidence>
<evidence type="ECO:0008006" key="8">
    <source>
        <dbReference type="Google" id="ProtNLM"/>
    </source>
</evidence>
<keyword evidence="5" id="KW-0539">Nucleus</keyword>
<dbReference type="GeneID" id="96901284"/>
<reference evidence="6 7" key="1">
    <citation type="journal article" date="2011" name="Proc. Natl. Acad. Sci. U.S.A.">
        <title>Evolutionary erosion of yeast sex chromosomes by mating-type switching accidents.</title>
        <authorList>
            <person name="Gordon J.L."/>
            <person name="Armisen D."/>
            <person name="Proux-Wera E."/>
            <person name="Oheigeartaigh S.S."/>
            <person name="Byrne K.P."/>
            <person name="Wolfe K.H."/>
        </authorList>
    </citation>
    <scope>NUCLEOTIDE SEQUENCE [LARGE SCALE GENOMIC DNA]</scope>
    <source>
        <strain evidence="7">ATCC 76901 / BCRC 22586 / CBS 4309 / NBRC 1992 / NRRL Y-12630</strain>
    </source>
</reference>
<dbReference type="SUPFAM" id="SSF48371">
    <property type="entry name" value="ARM repeat"/>
    <property type="match status" value="1"/>
</dbReference>
<proteinExistence type="predicted"/>
<protein>
    <recommendedName>
        <fullName evidence="8">Vid28p</fullName>
    </recommendedName>
</protein>
<evidence type="ECO:0000256" key="3">
    <source>
        <dbReference type="ARBA" id="ARBA00022490"/>
    </source>
</evidence>
<keyword evidence="4" id="KW-0677">Repeat</keyword>
<dbReference type="GO" id="GO:0034657">
    <property type="term" value="C:GID complex"/>
    <property type="evidence" value="ECO:0007669"/>
    <property type="project" value="EnsemblFungi"/>
</dbReference>
<dbReference type="EMBL" id="HE576752">
    <property type="protein sequence ID" value="CCC67806.1"/>
    <property type="molecule type" value="Genomic_DNA"/>
</dbReference>
<keyword evidence="7" id="KW-1185">Reference proteome</keyword>
<gene>
    <name evidence="6" type="primary">NCAS0A12480</name>
    <name evidence="6" type="ordered locus">NCAS_0A12480</name>
</gene>
<dbReference type="OMA" id="LRHLMYN"/>
<evidence type="ECO:0000256" key="5">
    <source>
        <dbReference type="ARBA" id="ARBA00023242"/>
    </source>
</evidence>
<dbReference type="InterPro" id="IPR016024">
    <property type="entry name" value="ARM-type_fold"/>
</dbReference>
<comment type="subcellular location">
    <subcellularLocation>
        <location evidence="2">Cytoplasm</location>
    </subcellularLocation>
    <subcellularLocation>
        <location evidence="1">Nucleus</location>
    </subcellularLocation>
</comment>
<evidence type="ECO:0000256" key="1">
    <source>
        <dbReference type="ARBA" id="ARBA00004123"/>
    </source>
</evidence>
<accession>G0V8K7</accession>
<keyword evidence="3" id="KW-0963">Cytoplasm</keyword>
<dbReference type="RefSeq" id="XP_003674186.1">
    <property type="nucleotide sequence ID" value="XM_003674138.1"/>
</dbReference>
<dbReference type="KEGG" id="ncs:NCAS_0A12480"/>
<evidence type="ECO:0000256" key="2">
    <source>
        <dbReference type="ARBA" id="ARBA00004496"/>
    </source>
</evidence>
<dbReference type="GO" id="GO:0043161">
    <property type="term" value="P:proteasome-mediated ubiquitin-dependent protein catabolic process"/>
    <property type="evidence" value="ECO:0007669"/>
    <property type="project" value="EnsemblFungi"/>
</dbReference>
<dbReference type="InParanoid" id="G0V8K7"/>
<sequence>MTFNSDEQLKELVGTLIGNPFAKVQFFVAPNSQIFDVLLSVNERGSVETINTKLDLLLLLINFEQNIRDKLGVLYVDVVRRIMNEFEPHMMVSIGNATTTYKFAKLISLCVKNCPICEYPHAPALQDTLMQLIKNENDTKDEKNALIMFLDVCLRLRKQYDLNWSLIHIPNLEMLILRIISKYLDQVDFKYVLPVRTSKNKKLDYSPFSNKGLKSVNIVPNSVDIPDPLDRQLLASSLVFHSNILQENEDKNEFIWGNPYANLFILSLLKNNDITLSCSALLSQLQPLMHSPSGWEDKNTLKNVLPYLLETFNYKDIPWWFDPFTYLTSLIDLYNIHDPFSNPVCLFLSKSGIIEKFTLIFNECLARKRKDAGTLEVINKLVRFFASYSAFDEGGRYFLLENKSLLGYLEGSIQSHLATLKKFQEYLPTLLESTSSQNPLEIPQLYDSGSVLSWLLLLKSFSRSVTALRTTLKRNNLANLLLDLIRLIHEIFEKFTLNNVKASNFLKAEMKVMEITLGCICNFVVEFSNLQSYIISNGIVDIISSILEDPLFNSDRPWTPREREFVFEDVNTDKVKTNSLWVLRHLMYNCQNYEKLELLSKISMETILEFINDPCWKVQEQCFQLIRNLTCNSRKVINMLLREFKDVEYSTESGLSGQTSVGSTYLFEYLARKMKLLSPDDTIQKKILEGILYIIVNLAAVNENKKRLVIEQDEILGIIADILSENSKNKEAQKYHYGNDTNLKLACLWILNNLLWNSSIDHYAQFGVEDYSSDVENNSGEEGESTSEEKGSMLLDLRKPDMMSSSNNSNRNIAGDTEEMFVRSNEMESMSVSSAAKSRCQKLVAIGIRSLVKDNVFDESLSVREKARTLLYHMDAILKGGETDEGTDD</sequence>
<dbReference type="HOGENOM" id="CLU_316687_0_0_1"/>
<dbReference type="STRING" id="1064592.G0V8K7"/>
<dbReference type="PANTHER" id="PTHR15651">
    <property type="entry name" value="ARMADILLO REPEAT-CONTAINING PROTEIN 8"/>
    <property type="match status" value="1"/>
</dbReference>
<dbReference type="Gene3D" id="1.25.10.10">
    <property type="entry name" value="Leucine-rich Repeat Variant"/>
    <property type="match status" value="1"/>
</dbReference>
<dbReference type="InterPro" id="IPR011989">
    <property type="entry name" value="ARM-like"/>
</dbReference>
<dbReference type="FunCoup" id="G0V8K7">
    <property type="interactions" value="80"/>
</dbReference>
<organism evidence="6 7">
    <name type="scientific">Naumovozyma castellii</name>
    <name type="common">Yeast</name>
    <name type="synonym">Saccharomyces castellii</name>
    <dbReference type="NCBI Taxonomy" id="27288"/>
    <lineage>
        <taxon>Eukaryota</taxon>
        <taxon>Fungi</taxon>
        <taxon>Dikarya</taxon>
        <taxon>Ascomycota</taxon>
        <taxon>Saccharomycotina</taxon>
        <taxon>Saccharomycetes</taxon>
        <taxon>Saccharomycetales</taxon>
        <taxon>Saccharomycetaceae</taxon>
        <taxon>Naumovozyma</taxon>
    </lineage>
</organism>
<dbReference type="InterPro" id="IPR038739">
    <property type="entry name" value="ARMC8/Vid28"/>
</dbReference>
<dbReference type="GO" id="GO:0005773">
    <property type="term" value="C:vacuole"/>
    <property type="evidence" value="ECO:0007669"/>
    <property type="project" value="GOC"/>
</dbReference>
<dbReference type="Proteomes" id="UP000001640">
    <property type="component" value="Chromosome 1"/>
</dbReference>
<dbReference type="GO" id="GO:0045721">
    <property type="term" value="P:negative regulation of gluconeogenesis"/>
    <property type="evidence" value="ECO:0007669"/>
    <property type="project" value="EnsemblFungi"/>
</dbReference>
<dbReference type="AlphaFoldDB" id="G0V8K7"/>
<dbReference type="PANTHER" id="PTHR15651:SF7">
    <property type="entry name" value="ARMADILLO REPEAT-CONTAINING PROTEIN 8"/>
    <property type="match status" value="1"/>
</dbReference>
<name>G0V8K7_NAUCA</name>
<evidence type="ECO:0000256" key="4">
    <source>
        <dbReference type="ARBA" id="ARBA00022737"/>
    </source>
</evidence>
<dbReference type="GO" id="GO:0005634">
    <property type="term" value="C:nucleus"/>
    <property type="evidence" value="ECO:0007669"/>
    <property type="project" value="UniProtKB-SubCell"/>
</dbReference>
<dbReference type="eggNOG" id="KOG1293">
    <property type="taxonomic scope" value="Eukaryota"/>
</dbReference>
<dbReference type="OrthoDB" id="5559898at2759"/>
<reference key="2">
    <citation type="submission" date="2011-08" db="EMBL/GenBank/DDBJ databases">
        <title>Genome sequence of Naumovozyma castellii.</title>
        <authorList>
            <person name="Gordon J.L."/>
            <person name="Armisen D."/>
            <person name="Proux-Wera E."/>
            <person name="OhEigeartaigh S.S."/>
            <person name="Byrne K.P."/>
            <person name="Wolfe K.H."/>
        </authorList>
    </citation>
    <scope>NUCLEOTIDE SEQUENCE</scope>
    <source>
        <strain>Type strain:CBS 4309</strain>
    </source>
</reference>
<dbReference type="GO" id="GO:0007039">
    <property type="term" value="P:protein catabolic process in the vacuole"/>
    <property type="evidence" value="ECO:0007669"/>
    <property type="project" value="EnsemblFungi"/>
</dbReference>
<evidence type="ECO:0000313" key="7">
    <source>
        <dbReference type="Proteomes" id="UP000001640"/>
    </source>
</evidence>